<keyword evidence="4" id="KW-1185">Reference proteome</keyword>
<dbReference type="EMBL" id="JACVHF010000004">
    <property type="protein sequence ID" value="MBC9784164.1"/>
    <property type="molecule type" value="Genomic_DNA"/>
</dbReference>
<evidence type="ECO:0000256" key="2">
    <source>
        <dbReference type="ARBA" id="ARBA00022801"/>
    </source>
</evidence>
<dbReference type="InterPro" id="IPR032466">
    <property type="entry name" value="Metal_Hydrolase"/>
</dbReference>
<keyword evidence="2 3" id="KW-0378">Hydrolase</keyword>
<accession>A0ABR7T2R9</accession>
<dbReference type="RefSeq" id="WP_188039286.1">
    <property type="nucleotide sequence ID" value="NZ_JACVHF010000004.1"/>
</dbReference>
<evidence type="ECO:0000313" key="4">
    <source>
        <dbReference type="Proteomes" id="UP000617402"/>
    </source>
</evidence>
<comment type="caution">
    <text evidence="3">The sequence shown here is derived from an EMBL/GenBank/DDBJ whole genome shotgun (WGS) entry which is preliminary data.</text>
</comment>
<dbReference type="PROSITE" id="PS01137">
    <property type="entry name" value="TATD_1"/>
    <property type="match status" value="1"/>
</dbReference>
<dbReference type="GO" id="GO:0016787">
    <property type="term" value="F:hydrolase activity"/>
    <property type="evidence" value="ECO:0007669"/>
    <property type="project" value="UniProtKB-KW"/>
</dbReference>
<protein>
    <submittedName>
        <fullName evidence="3">TatD family hydrolase</fullName>
    </submittedName>
</protein>
<gene>
    <name evidence="3" type="ORF">H1S01_06520</name>
</gene>
<dbReference type="PANTHER" id="PTHR46124">
    <property type="entry name" value="D-AMINOACYL-TRNA DEACYLASE"/>
    <property type="match status" value="1"/>
</dbReference>
<dbReference type="InterPro" id="IPR018228">
    <property type="entry name" value="DNase_TatD-rel_CS"/>
</dbReference>
<dbReference type="PIRSF" id="PIRSF005902">
    <property type="entry name" value="DNase_TatD"/>
    <property type="match status" value="1"/>
</dbReference>
<dbReference type="InterPro" id="IPR015991">
    <property type="entry name" value="TatD/YcfH-like"/>
</dbReference>
<evidence type="ECO:0000256" key="1">
    <source>
        <dbReference type="ARBA" id="ARBA00022723"/>
    </source>
</evidence>
<organism evidence="3 4">
    <name type="scientific">Heliobacterium chlorum</name>
    <dbReference type="NCBI Taxonomy" id="2698"/>
    <lineage>
        <taxon>Bacteria</taxon>
        <taxon>Bacillati</taxon>
        <taxon>Bacillota</taxon>
        <taxon>Clostridia</taxon>
        <taxon>Eubacteriales</taxon>
        <taxon>Heliobacteriaceae</taxon>
        <taxon>Heliobacterium</taxon>
    </lineage>
</organism>
<sequence>MRLFDTHAHMDDKSFRDDREEVFAQAQEAGVELIVNAGYDIPSSERSIALADQYPFIYAAVGVHPHDAEGVTEETYEQLRTMAAHRKMVAVGEIGLDYYRDLSPRPVQQEVFVRQLHLAQELGKPVIIHDRDAHGDVMDTLRREAQGIEGVLHCFSGSWEMAKFCLDLGFYISLAGPVTYTNARQLLDIAKKVPADRLLIETDSPYLSPHPLRGKRNHSGNVALVAQKVAQLREEDPEELAEQMLRNGCRLFRIPEPNSIP</sequence>
<dbReference type="Gene3D" id="3.20.20.140">
    <property type="entry name" value="Metal-dependent hydrolases"/>
    <property type="match status" value="1"/>
</dbReference>
<name>A0ABR7T2R9_HELCL</name>
<evidence type="ECO:0000313" key="3">
    <source>
        <dbReference type="EMBL" id="MBC9784164.1"/>
    </source>
</evidence>
<dbReference type="CDD" id="cd01310">
    <property type="entry name" value="TatD_DNAse"/>
    <property type="match status" value="1"/>
</dbReference>
<dbReference type="SUPFAM" id="SSF51556">
    <property type="entry name" value="Metallo-dependent hydrolases"/>
    <property type="match status" value="1"/>
</dbReference>
<dbReference type="Pfam" id="PF01026">
    <property type="entry name" value="TatD_DNase"/>
    <property type="match status" value="1"/>
</dbReference>
<reference evidence="3 4" key="1">
    <citation type="submission" date="2020-07" db="EMBL/GenBank/DDBJ databases">
        <title>Draft whole-genome sequence of Heliobacterium chlorum DSM 3682, type strain.</title>
        <authorList>
            <person name="Kyndt J.A."/>
            <person name="Meyer T.E."/>
            <person name="Imhoff J.F."/>
        </authorList>
    </citation>
    <scope>NUCLEOTIDE SEQUENCE [LARGE SCALE GENOMIC DNA]</scope>
    <source>
        <strain evidence="3 4">DSM 3682</strain>
    </source>
</reference>
<keyword evidence="1" id="KW-0479">Metal-binding</keyword>
<dbReference type="Proteomes" id="UP000617402">
    <property type="component" value="Unassembled WGS sequence"/>
</dbReference>
<dbReference type="NCBIfam" id="TIGR00010">
    <property type="entry name" value="YchF/TatD family DNA exonuclease"/>
    <property type="match status" value="1"/>
</dbReference>
<dbReference type="InterPro" id="IPR001130">
    <property type="entry name" value="TatD-like"/>
</dbReference>
<dbReference type="PANTHER" id="PTHR46124:SF2">
    <property type="entry name" value="D-AMINOACYL-TRNA DEACYLASE"/>
    <property type="match status" value="1"/>
</dbReference>
<proteinExistence type="predicted"/>